<sequence>MTATTPAKADVLTPYRRFHQVVERALALGDASQVTDVATGAVAARIKDGIAADRRAGVVQRGHAVPNPRVAALRPDSARIIDCVLTAGPYTYRRDTGRRVGTAPAPRRYLAYATLTRTGGTWKVSELIVPDDSRC</sequence>
<keyword evidence="2" id="KW-1185">Reference proteome</keyword>
<dbReference type="Proteomes" id="UP000261811">
    <property type="component" value="Unassembled WGS sequence"/>
</dbReference>
<protein>
    <submittedName>
        <fullName evidence="1">Uncharacterized protein</fullName>
    </submittedName>
</protein>
<organism evidence="1 2">
    <name type="scientific">Actinomadura logoneensis</name>
    <dbReference type="NCBI Taxonomy" id="2293572"/>
    <lineage>
        <taxon>Bacteria</taxon>
        <taxon>Bacillati</taxon>
        <taxon>Actinomycetota</taxon>
        <taxon>Actinomycetes</taxon>
        <taxon>Streptosporangiales</taxon>
        <taxon>Thermomonosporaceae</taxon>
        <taxon>Actinomadura</taxon>
    </lineage>
</organism>
<name>A0A372JQB9_9ACTN</name>
<accession>A0A372JQB9</accession>
<comment type="caution">
    <text evidence="1">The sequence shown here is derived from an EMBL/GenBank/DDBJ whole genome shotgun (WGS) entry which is preliminary data.</text>
</comment>
<dbReference type="AlphaFoldDB" id="A0A372JQB9"/>
<dbReference type="EMBL" id="QURH01000146">
    <property type="protein sequence ID" value="RFU42235.1"/>
    <property type="molecule type" value="Genomic_DNA"/>
</dbReference>
<evidence type="ECO:0000313" key="1">
    <source>
        <dbReference type="EMBL" id="RFU42235.1"/>
    </source>
</evidence>
<evidence type="ECO:0000313" key="2">
    <source>
        <dbReference type="Proteomes" id="UP000261811"/>
    </source>
</evidence>
<gene>
    <name evidence="1" type="ORF">DZF91_07755</name>
</gene>
<reference evidence="1 2" key="1">
    <citation type="submission" date="2018-08" db="EMBL/GenBank/DDBJ databases">
        <title>Actinomadura jelena sp. nov., a novel Actinomycete isolated from soil in Chad.</title>
        <authorList>
            <person name="Shi L."/>
        </authorList>
    </citation>
    <scope>NUCLEOTIDE SEQUENCE [LARGE SCALE GENOMIC DNA]</scope>
    <source>
        <strain evidence="1 2">NEAU-G17</strain>
    </source>
</reference>
<proteinExistence type="predicted"/>